<dbReference type="SUPFAM" id="SSF50978">
    <property type="entry name" value="WD40 repeat-like"/>
    <property type="match status" value="1"/>
</dbReference>
<feature type="compositionally biased region" description="Low complexity" evidence="7">
    <location>
        <begin position="14"/>
        <end position="27"/>
    </location>
</feature>
<dbReference type="PANTHER" id="PTHR12811">
    <property type="entry name" value="VACUOLAR PROTEIN SORTING VPS16"/>
    <property type="match status" value="1"/>
</dbReference>
<evidence type="ECO:0000256" key="2">
    <source>
        <dbReference type="ARBA" id="ARBA00022723"/>
    </source>
</evidence>
<evidence type="ECO:0000313" key="9">
    <source>
        <dbReference type="EMBL" id="RHZ24163.1"/>
    </source>
</evidence>
<dbReference type="PANTHER" id="PTHR12811:SF0">
    <property type="entry name" value="VACUOLAR PROTEIN SORTING-ASSOCIATED PROTEIN 16 HOMOLOG"/>
    <property type="match status" value="1"/>
</dbReference>
<feature type="region of interest" description="Disordered" evidence="7">
    <location>
        <begin position="367"/>
        <end position="387"/>
    </location>
</feature>
<dbReference type="Gene3D" id="3.30.40.10">
    <property type="entry name" value="Zinc/RING finger domain, C3HC4 (zinc finger)"/>
    <property type="match status" value="1"/>
</dbReference>
<keyword evidence="6" id="KW-0175">Coiled coil</keyword>
<dbReference type="SMART" id="SM00064">
    <property type="entry name" value="FYVE"/>
    <property type="match status" value="1"/>
</dbReference>
<keyword evidence="2" id="KW-0479">Metal-binding</keyword>
<evidence type="ECO:0000256" key="6">
    <source>
        <dbReference type="SAM" id="Coils"/>
    </source>
</evidence>
<dbReference type="InterPro" id="IPR006925">
    <property type="entry name" value="Vps16_C"/>
</dbReference>
<feature type="compositionally biased region" description="Polar residues" evidence="7">
    <location>
        <begin position="32"/>
        <end position="50"/>
    </location>
</feature>
<dbReference type="SUPFAM" id="SSF53474">
    <property type="entry name" value="alpha/beta-Hydrolases"/>
    <property type="match status" value="1"/>
</dbReference>
<dbReference type="InterPro" id="IPR029058">
    <property type="entry name" value="AB_hydrolase_fold"/>
</dbReference>
<feature type="compositionally biased region" description="Pro residues" evidence="7">
    <location>
        <begin position="59"/>
        <end position="69"/>
    </location>
</feature>
<organism evidence="9">
    <name type="scientific">Aphanomyces astaci</name>
    <name type="common">Crayfish plague agent</name>
    <dbReference type="NCBI Taxonomy" id="112090"/>
    <lineage>
        <taxon>Eukaryota</taxon>
        <taxon>Sar</taxon>
        <taxon>Stramenopiles</taxon>
        <taxon>Oomycota</taxon>
        <taxon>Saprolegniomycetes</taxon>
        <taxon>Saprolegniales</taxon>
        <taxon>Verrucalvaceae</taxon>
        <taxon>Aphanomyces</taxon>
    </lineage>
</organism>
<dbReference type="InterPro" id="IPR016534">
    <property type="entry name" value="VPS16"/>
</dbReference>
<evidence type="ECO:0000256" key="7">
    <source>
        <dbReference type="SAM" id="MobiDB-lite"/>
    </source>
</evidence>
<comment type="similarity">
    <text evidence="1">Belongs to the VPS16 family.</text>
</comment>
<dbReference type="Gene3D" id="1.10.150.780">
    <property type="entry name" value="Vps16, C-terminal region"/>
    <property type="match status" value="1"/>
</dbReference>
<keyword evidence="3 5" id="KW-0863">Zinc-finger</keyword>
<dbReference type="Proteomes" id="UP000285430">
    <property type="component" value="Unassembled WGS sequence"/>
</dbReference>
<dbReference type="Pfam" id="PF22749">
    <property type="entry name" value="Arb2"/>
    <property type="match status" value="1"/>
</dbReference>
<dbReference type="EMBL" id="QUTH01002746">
    <property type="protein sequence ID" value="RHZ24163.1"/>
    <property type="molecule type" value="Genomic_DNA"/>
</dbReference>
<feature type="domain" description="FYVE-type" evidence="8">
    <location>
        <begin position="413"/>
        <end position="471"/>
    </location>
</feature>
<evidence type="ECO:0000259" key="8">
    <source>
        <dbReference type="PROSITE" id="PS50178"/>
    </source>
</evidence>
<dbReference type="InterPro" id="IPR053858">
    <property type="entry name" value="Arb2_dom"/>
</dbReference>
<name>A0A418F5L4_APHAT</name>
<evidence type="ECO:0000256" key="3">
    <source>
        <dbReference type="ARBA" id="ARBA00022771"/>
    </source>
</evidence>
<dbReference type="InterPro" id="IPR013083">
    <property type="entry name" value="Znf_RING/FYVE/PHD"/>
</dbReference>
<dbReference type="GO" id="GO:0003779">
    <property type="term" value="F:actin binding"/>
    <property type="evidence" value="ECO:0007669"/>
    <property type="project" value="TreeGrafter"/>
</dbReference>
<dbReference type="GO" id="GO:0005765">
    <property type="term" value="C:lysosomal membrane"/>
    <property type="evidence" value="ECO:0007669"/>
    <property type="project" value="TreeGrafter"/>
</dbReference>
<dbReference type="InterPro" id="IPR000306">
    <property type="entry name" value="Znf_FYVE"/>
</dbReference>
<dbReference type="GO" id="GO:0016197">
    <property type="term" value="P:endosomal transport"/>
    <property type="evidence" value="ECO:0007669"/>
    <property type="project" value="TreeGrafter"/>
</dbReference>
<proteinExistence type="inferred from homology"/>
<feature type="region of interest" description="Disordered" evidence="7">
    <location>
        <begin position="1"/>
        <end position="70"/>
    </location>
</feature>
<dbReference type="CDD" id="cd00065">
    <property type="entry name" value="FYVE_like_SF"/>
    <property type="match status" value="1"/>
</dbReference>
<dbReference type="GO" id="GO:0005768">
    <property type="term" value="C:endosome"/>
    <property type="evidence" value="ECO:0007669"/>
    <property type="project" value="TreeGrafter"/>
</dbReference>
<dbReference type="InterPro" id="IPR006926">
    <property type="entry name" value="Vps16_N"/>
</dbReference>
<keyword evidence="4" id="KW-0862">Zinc</keyword>
<dbReference type="InterPro" id="IPR011011">
    <property type="entry name" value="Znf_FYVE_PHD"/>
</dbReference>
<dbReference type="GO" id="GO:0042144">
    <property type="term" value="P:vacuole fusion, non-autophagic"/>
    <property type="evidence" value="ECO:0007669"/>
    <property type="project" value="TreeGrafter"/>
</dbReference>
<dbReference type="VEuPathDB" id="FungiDB:H257_01794"/>
<dbReference type="InterPro" id="IPR036322">
    <property type="entry name" value="WD40_repeat_dom_sf"/>
</dbReference>
<sequence>MIKLPKWLSRKKSNASSIPPGIPPSAAMTAPLRSQSSLSAPTASRLQGNGSTLQTTAPPSQPQPEPLPFQHPLYSMDVDGMIRFKATGKQLDENDIAIHQEEILNAVVGYVQDTMKREMGFQEVYLPSNSPQHLKCNVFVSSNYLTAKKLVLFVAVSRGLSPGIWSRGLILNSGVRAGSMLAYFRKALDEGYGIIVPNPNKNAVMMRDSNKKVPIPGSASPEEHMDSVWDAFVSPADAKRVFFIGYSYGGVLVKYLLHSRGEALLRRNGAVALIESSHRIEDGDSQTVKSLLAHRAMYWEVNHDVPLQAKMDGDAPYRTGCTCLSAGKPPRVLTNHYFVAAFCIKTVMDPLFRFLNVRDATTYVDTEKNRPADLPPPPPASIDDGGGIYTMDTSTNTFRPDMKRTQSGKFNNPGSEKHCNLCLFHFTFLDRRHHCRMCHRAVCNACSRDRLFMPGASTAQRACTDCASDGNKPFPPPEMTAQYDMDPSEWHALGKAQYQKHRLFEMAPSWKEEVASLGDLKEFLVVPAQFGGPIAMIRDPSRLVKMDSKGSLSRTLYIFNACGAKLASISFSSYDTKKKTLFGMFWTDEMRLMCVFDDGDCVSYSIMGSVETSFALFPADARFKVISFESWGGGLVALLDNFMIAQALDIDSVKPRVHCITDTGVSPTNPPTCMAVLDPRFVKSGMPEIFLGTSSNSLVIVSKGVSSGEPNKVMDMQLQSSIKAPISKIAIAPNGTFMAVFSQDGTLTVLNTTFDKKILAFDTQSKASPAAMLWCGEDSVLLYWQSVGVIMVGPLGSWLKFPCDDGPVVLSQEVDCCRIYSSNSHQVLMRVPRATEDIKRIGSTAPAAMLLDALDAFDSGDAKADENIRSIQTQHTLEQAITDCITAAGHEFDYTAQSSLLRAASYGKCFFDNSDAAASSNYDSEFYVDMCRKLRVLNALRKPAIGLPLTLAQFDRLSCEVVVSRLVAMRHHFLALKICDYMKITSDRVLVHWACEKVKSSFESATPGGGPPMTDEAIVSMVRKKLKDATLVSYSEIASCAERAGRHRLATMLLDLEENASDQVPLLLSMGEFELALRKSLESSHTDLIYLTLFHMERTMPPDDVRRVLHSEPQYAEAIHLLATFYIATHADSSKLGNHTTTRNGMVFDWLLIYICGICLDNIWHEVSSANHDVLTSFTERNTDEKLKKLKDAMAKYNSAKLPINAKLTEEHMELLMEQRKLDDKATGGPNVVYVGMSLSDTIRHLCMDAAREPKSLQVAAAIAKKFKVPEKRFYRVKIKALAETLQWDTLHKKAPPCGFKAFAIACLHQGEKGQAESYASRITQPDEKFDTLVHLQMWTAALDMAVKLKDPDKLSSVRNNCPLPDIHAQIDHAAQQLGFI</sequence>
<evidence type="ECO:0000256" key="4">
    <source>
        <dbReference type="ARBA" id="ARBA00022833"/>
    </source>
</evidence>
<accession>A0A418F5L4</accession>
<dbReference type="Pfam" id="PF01363">
    <property type="entry name" value="FYVE"/>
    <property type="match status" value="1"/>
</dbReference>
<dbReference type="PROSITE" id="PS50178">
    <property type="entry name" value="ZF_FYVE"/>
    <property type="match status" value="1"/>
</dbReference>
<dbReference type="GO" id="GO:0030897">
    <property type="term" value="C:HOPS complex"/>
    <property type="evidence" value="ECO:0007669"/>
    <property type="project" value="TreeGrafter"/>
</dbReference>
<dbReference type="GO" id="GO:0006886">
    <property type="term" value="P:intracellular protein transport"/>
    <property type="evidence" value="ECO:0007669"/>
    <property type="project" value="InterPro"/>
</dbReference>
<dbReference type="VEuPathDB" id="FungiDB:H257_01782"/>
<dbReference type="GO" id="GO:0008270">
    <property type="term" value="F:zinc ion binding"/>
    <property type="evidence" value="ECO:0007669"/>
    <property type="project" value="UniProtKB-KW"/>
</dbReference>
<dbReference type="Pfam" id="PF04841">
    <property type="entry name" value="Vps16_N"/>
    <property type="match status" value="1"/>
</dbReference>
<evidence type="ECO:0000256" key="1">
    <source>
        <dbReference type="ARBA" id="ARBA00009250"/>
    </source>
</evidence>
<dbReference type="SUPFAM" id="SSF57903">
    <property type="entry name" value="FYVE/PHD zinc finger"/>
    <property type="match status" value="1"/>
</dbReference>
<protein>
    <recommendedName>
        <fullName evidence="8">FYVE-type domain-containing protein</fullName>
    </recommendedName>
</protein>
<dbReference type="Pfam" id="PF04840">
    <property type="entry name" value="Vps16_C"/>
    <property type="match status" value="2"/>
</dbReference>
<comment type="caution">
    <text evidence="9">The sequence shown here is derived from an EMBL/GenBank/DDBJ whole genome shotgun (WGS) entry which is preliminary data.</text>
</comment>
<dbReference type="InterPro" id="IPR017455">
    <property type="entry name" value="Znf_FYVE-rel"/>
</dbReference>
<dbReference type="InterPro" id="IPR038132">
    <property type="entry name" value="Vps16_C_sf"/>
</dbReference>
<reference evidence="9" key="1">
    <citation type="submission" date="2018-08" db="EMBL/GenBank/DDBJ databases">
        <title>Aphanomyces genome sequencing and annotation.</title>
        <authorList>
            <person name="Minardi D."/>
            <person name="Oidtmann B."/>
            <person name="Van Der Giezen M."/>
            <person name="Studholme D.J."/>
        </authorList>
    </citation>
    <scope>NUCLEOTIDE SEQUENCE [LARGE SCALE GENOMIC DNA]</scope>
    <source>
        <strain evidence="9">Da</strain>
    </source>
</reference>
<gene>
    <name evidence="9" type="ORF">DYB37_001043</name>
</gene>
<evidence type="ECO:0000256" key="5">
    <source>
        <dbReference type="PROSITE-ProRule" id="PRU00091"/>
    </source>
</evidence>
<feature type="coiled-coil region" evidence="6">
    <location>
        <begin position="1180"/>
        <end position="1225"/>
    </location>
</feature>